<keyword evidence="3" id="KW-1015">Disulfide bond</keyword>
<evidence type="ECO:0000256" key="3">
    <source>
        <dbReference type="ARBA" id="ARBA00023157"/>
    </source>
</evidence>
<dbReference type="InterPro" id="IPR000866">
    <property type="entry name" value="AhpC/TSA"/>
</dbReference>
<protein>
    <submittedName>
        <fullName evidence="6">TlpA family protein disulfide reductase</fullName>
    </submittedName>
</protein>
<dbReference type="InterPro" id="IPR013766">
    <property type="entry name" value="Thioredoxin_domain"/>
</dbReference>
<dbReference type="CDD" id="cd02966">
    <property type="entry name" value="TlpA_like_family"/>
    <property type="match status" value="1"/>
</dbReference>
<evidence type="ECO:0000313" key="6">
    <source>
        <dbReference type="EMBL" id="MBS2097067.1"/>
    </source>
</evidence>
<feature type="domain" description="Thioredoxin" evidence="5">
    <location>
        <begin position="30"/>
        <end position="175"/>
    </location>
</feature>
<dbReference type="InterPro" id="IPR050553">
    <property type="entry name" value="Thioredoxin_ResA/DsbE_sf"/>
</dbReference>
<evidence type="ECO:0000256" key="4">
    <source>
        <dbReference type="ARBA" id="ARBA00023284"/>
    </source>
</evidence>
<dbReference type="InterPro" id="IPR036249">
    <property type="entry name" value="Thioredoxin-like_sf"/>
</dbReference>
<evidence type="ECO:0000313" key="7">
    <source>
        <dbReference type="Proteomes" id="UP000708576"/>
    </source>
</evidence>
<dbReference type="SUPFAM" id="SSF52833">
    <property type="entry name" value="Thioredoxin-like"/>
    <property type="match status" value="1"/>
</dbReference>
<dbReference type="Proteomes" id="UP000708576">
    <property type="component" value="Unassembled WGS sequence"/>
</dbReference>
<comment type="subcellular location">
    <subcellularLocation>
        <location evidence="1">Cell envelope</location>
    </subcellularLocation>
</comment>
<dbReference type="RefSeq" id="WP_212212887.1">
    <property type="nucleotide sequence ID" value="NZ_JAGUCO010000001.1"/>
</dbReference>
<keyword evidence="4" id="KW-0676">Redox-active center</keyword>
<accession>A0ABS5JQH5</accession>
<gene>
    <name evidence="6" type="ORF">KEM10_02180</name>
</gene>
<dbReference type="Gene3D" id="3.40.30.10">
    <property type="entry name" value="Glutaredoxin"/>
    <property type="match status" value="1"/>
</dbReference>
<reference evidence="6 7" key="1">
    <citation type="journal article" date="2015" name="Int. J. Syst. Evol. Microbiol.">
        <title>Carboxylicivirga linearis sp. nov., isolated from a sea cucumber culture pond.</title>
        <authorList>
            <person name="Wang F.Q."/>
            <person name="Zhou Y.X."/>
            <person name="Lin X.Z."/>
            <person name="Chen G.J."/>
            <person name="Du Z.J."/>
        </authorList>
    </citation>
    <scope>NUCLEOTIDE SEQUENCE [LARGE SCALE GENOMIC DNA]</scope>
    <source>
        <strain evidence="6 7">FB218</strain>
    </source>
</reference>
<dbReference type="PROSITE" id="PS51352">
    <property type="entry name" value="THIOREDOXIN_2"/>
    <property type="match status" value="1"/>
</dbReference>
<evidence type="ECO:0000256" key="2">
    <source>
        <dbReference type="ARBA" id="ARBA00022748"/>
    </source>
</evidence>
<comment type="caution">
    <text evidence="6">The sequence shown here is derived from an EMBL/GenBank/DDBJ whole genome shotgun (WGS) entry which is preliminary data.</text>
</comment>
<evidence type="ECO:0000259" key="5">
    <source>
        <dbReference type="PROSITE" id="PS51352"/>
    </source>
</evidence>
<dbReference type="EMBL" id="JAGUCO010000001">
    <property type="protein sequence ID" value="MBS2097067.1"/>
    <property type="molecule type" value="Genomic_DNA"/>
</dbReference>
<organism evidence="6 7">
    <name type="scientific">Carboxylicivirga linearis</name>
    <dbReference type="NCBI Taxonomy" id="1628157"/>
    <lineage>
        <taxon>Bacteria</taxon>
        <taxon>Pseudomonadati</taxon>
        <taxon>Bacteroidota</taxon>
        <taxon>Bacteroidia</taxon>
        <taxon>Marinilabiliales</taxon>
        <taxon>Marinilabiliaceae</taxon>
        <taxon>Carboxylicivirga</taxon>
    </lineage>
</organism>
<dbReference type="Pfam" id="PF00578">
    <property type="entry name" value="AhpC-TSA"/>
    <property type="match status" value="1"/>
</dbReference>
<keyword evidence="2" id="KW-0201">Cytochrome c-type biogenesis</keyword>
<dbReference type="PANTHER" id="PTHR42852:SF6">
    <property type="entry name" value="THIOL:DISULFIDE INTERCHANGE PROTEIN DSBE"/>
    <property type="match status" value="1"/>
</dbReference>
<sequence length="175" mass="19553">MEKKIQHSIGAVILMAVLFSFNVNAQKKGINIGDKAPNIKMKSVNGETISLSDLKGQMVLIDFWASWCKPCRYENPTVVKAYNAYKSETFKNGEGFTIFSVSLDKNEDAWKQAIKDDKLAWSYHVCDFNGWQTRTAVMYGVRGIPSNFLINGDGIIVAKNLRGPALQAQLSQQVK</sequence>
<proteinExistence type="predicted"/>
<keyword evidence="7" id="KW-1185">Reference proteome</keyword>
<dbReference type="PANTHER" id="PTHR42852">
    <property type="entry name" value="THIOL:DISULFIDE INTERCHANGE PROTEIN DSBE"/>
    <property type="match status" value="1"/>
</dbReference>
<name>A0ABS5JQH5_9BACT</name>
<evidence type="ECO:0000256" key="1">
    <source>
        <dbReference type="ARBA" id="ARBA00004196"/>
    </source>
</evidence>